<dbReference type="OrthoDB" id="270763at2759"/>
<evidence type="ECO:0000313" key="10">
    <source>
        <dbReference type="EMBL" id="KAF7508809.1"/>
    </source>
</evidence>
<keyword evidence="3" id="KW-0689">Ribosomal protein</keyword>
<proteinExistence type="inferred from homology"/>
<keyword evidence="5" id="KW-0687">Ribonucleoprotein</keyword>
<accession>A0A8H7E355</accession>
<keyword evidence="4" id="KW-0496">Mitochondrion</keyword>
<sequence>MASHSVLRLSRSAQIDSRYMPPVFLAPALQPFLCLTTSNTASQATSHHHHHHQHHPFSTTPPLKIRLRNREKNKSRGVSAIRRTGPRVPLSMSKYPLPEPVWDPPSRKEFKTRDDHGLWGFFNEKRTAMTAPEDLDAHGRAWTTAELAKKSWEDLWTIWWRCVRERNYLATEANERHRVAAGYGEAESKERVAEVVKTMRRIRDVLRDRQYAYDEAQNIVDTAEFWREEIEANERETREDDFSPLEGEESKHLLEQLKGQRPMA</sequence>
<evidence type="ECO:0000256" key="9">
    <source>
        <dbReference type="SAM" id="MobiDB-lite"/>
    </source>
</evidence>
<dbReference type="InterPro" id="IPR038340">
    <property type="entry name" value="MRP-L47_sf"/>
</dbReference>
<comment type="similarity">
    <text evidence="2">Belongs to the universal ribosomal protein uL29 family.</text>
</comment>
<feature type="region of interest" description="Disordered" evidence="9">
    <location>
        <begin position="234"/>
        <end position="264"/>
    </location>
</feature>
<dbReference type="Pfam" id="PF06984">
    <property type="entry name" value="MRP-L47"/>
    <property type="match status" value="1"/>
</dbReference>
<dbReference type="GO" id="GO:0032543">
    <property type="term" value="P:mitochondrial translation"/>
    <property type="evidence" value="ECO:0007669"/>
    <property type="project" value="TreeGrafter"/>
</dbReference>
<evidence type="ECO:0000256" key="1">
    <source>
        <dbReference type="ARBA" id="ARBA00004173"/>
    </source>
</evidence>
<evidence type="ECO:0000256" key="4">
    <source>
        <dbReference type="ARBA" id="ARBA00023128"/>
    </source>
</evidence>
<evidence type="ECO:0000256" key="3">
    <source>
        <dbReference type="ARBA" id="ARBA00022980"/>
    </source>
</evidence>
<dbReference type="AlphaFoldDB" id="A0A8H7E355"/>
<dbReference type="Gene3D" id="6.10.330.20">
    <property type="match status" value="1"/>
</dbReference>
<organism evidence="10 11">
    <name type="scientific">Endocarpon pusillum</name>
    <dbReference type="NCBI Taxonomy" id="364733"/>
    <lineage>
        <taxon>Eukaryota</taxon>
        <taxon>Fungi</taxon>
        <taxon>Dikarya</taxon>
        <taxon>Ascomycota</taxon>
        <taxon>Pezizomycotina</taxon>
        <taxon>Eurotiomycetes</taxon>
        <taxon>Chaetothyriomycetidae</taxon>
        <taxon>Verrucariales</taxon>
        <taxon>Verrucariaceae</taxon>
        <taxon>Endocarpon</taxon>
    </lineage>
</organism>
<dbReference type="GO" id="GO:0005762">
    <property type="term" value="C:mitochondrial large ribosomal subunit"/>
    <property type="evidence" value="ECO:0007669"/>
    <property type="project" value="TreeGrafter"/>
</dbReference>
<evidence type="ECO:0000256" key="5">
    <source>
        <dbReference type="ARBA" id="ARBA00023274"/>
    </source>
</evidence>
<gene>
    <name evidence="10" type="ORF">GJ744_008686</name>
</gene>
<evidence type="ECO:0000256" key="8">
    <source>
        <dbReference type="ARBA" id="ARBA00035399"/>
    </source>
</evidence>
<keyword evidence="11" id="KW-1185">Reference proteome</keyword>
<evidence type="ECO:0000256" key="7">
    <source>
        <dbReference type="ARBA" id="ARBA00035289"/>
    </source>
</evidence>
<reference evidence="10" key="1">
    <citation type="submission" date="2020-02" db="EMBL/GenBank/DDBJ databases">
        <authorList>
            <person name="Palmer J.M."/>
        </authorList>
    </citation>
    <scope>NUCLEOTIDE SEQUENCE</scope>
    <source>
        <strain evidence="10">EPUS1.4</strain>
        <tissue evidence="10">Thallus</tissue>
    </source>
</reference>
<protein>
    <recommendedName>
        <fullName evidence="7">Large ribosomal subunit protein uL29m</fullName>
    </recommendedName>
    <alternativeName>
        <fullName evidence="8">54S ribosomal protein L4, mitochondrial</fullName>
    </alternativeName>
</protein>
<dbReference type="Proteomes" id="UP000606974">
    <property type="component" value="Unassembled WGS sequence"/>
</dbReference>
<comment type="subcellular location">
    <subcellularLocation>
        <location evidence="1">Mitochondrion</location>
    </subcellularLocation>
</comment>
<dbReference type="PANTHER" id="PTHR21183:SF18">
    <property type="entry name" value="LARGE RIBOSOMAL SUBUNIT PROTEIN UL29M"/>
    <property type="match status" value="1"/>
</dbReference>
<evidence type="ECO:0000256" key="6">
    <source>
        <dbReference type="ARBA" id="ARBA00026009"/>
    </source>
</evidence>
<comment type="subunit">
    <text evidence="6">Component of the mitochondrial large ribosomal subunit. Mature mitochondrial ribosomes consist of a small (37S) and a large (54S) subunit. The 37S subunit contains at least 33 different proteins and 1 molecule of RNA (15S). The 54S subunit contains at least 45 different proteins and 1 molecule of RNA (21S).</text>
</comment>
<dbReference type="InterPro" id="IPR010729">
    <property type="entry name" value="Ribosomal_uL29_mit"/>
</dbReference>
<dbReference type="GO" id="GO:0003735">
    <property type="term" value="F:structural constituent of ribosome"/>
    <property type="evidence" value="ECO:0007669"/>
    <property type="project" value="InterPro"/>
</dbReference>
<evidence type="ECO:0000313" key="11">
    <source>
        <dbReference type="Proteomes" id="UP000606974"/>
    </source>
</evidence>
<evidence type="ECO:0000256" key="2">
    <source>
        <dbReference type="ARBA" id="ARBA00009254"/>
    </source>
</evidence>
<comment type="caution">
    <text evidence="10">The sequence shown here is derived from an EMBL/GenBank/DDBJ whole genome shotgun (WGS) entry which is preliminary data.</text>
</comment>
<dbReference type="EMBL" id="JAACFV010000049">
    <property type="protein sequence ID" value="KAF7508809.1"/>
    <property type="molecule type" value="Genomic_DNA"/>
</dbReference>
<dbReference type="PANTHER" id="PTHR21183">
    <property type="entry name" value="RIBOSOMAL PROTEIN L47, MITOCHONDRIAL-RELATED"/>
    <property type="match status" value="1"/>
</dbReference>
<name>A0A8H7E355_9EURO</name>